<keyword evidence="1" id="KW-0472">Membrane</keyword>
<evidence type="ECO:0000313" key="3">
    <source>
        <dbReference type="Proteomes" id="UP000051984"/>
    </source>
</evidence>
<dbReference type="RefSeq" id="WP_010488131.1">
    <property type="nucleotide sequence ID" value="NZ_AZCT01000001.1"/>
</dbReference>
<accession>A0A0R1F0F2</accession>
<dbReference type="eggNOG" id="ENOG50318EQ">
    <property type="taxonomic scope" value="Bacteria"/>
</dbReference>
<dbReference type="AlphaFoldDB" id="A0A0R1F0F2"/>
<name>A0A0R1F0F2_LACZE</name>
<feature type="transmembrane region" description="Helical" evidence="1">
    <location>
        <begin position="28"/>
        <end position="49"/>
    </location>
</feature>
<evidence type="ECO:0000256" key="1">
    <source>
        <dbReference type="SAM" id="Phobius"/>
    </source>
</evidence>
<sequence>MSLKNRTALAEKKVTGKLEDIPHPTLDATIYILVFGITALGGLVSYGAYQFFKPERKLAHKAKHIVNDHQRKNEGY</sequence>
<evidence type="ECO:0000313" key="2">
    <source>
        <dbReference type="EMBL" id="KRK13619.1"/>
    </source>
</evidence>
<protein>
    <submittedName>
        <fullName evidence="2">Uncharacterized protein</fullName>
    </submittedName>
</protein>
<dbReference type="PATRIC" id="fig|1423816.3.peg.179"/>
<keyword evidence="1" id="KW-1133">Transmembrane helix</keyword>
<comment type="caution">
    <text evidence="2">The sequence shown here is derived from an EMBL/GenBank/DDBJ whole genome shotgun (WGS) entry which is preliminary data.</text>
</comment>
<proteinExistence type="predicted"/>
<dbReference type="EMBL" id="AZCT01000001">
    <property type="protein sequence ID" value="KRK13619.1"/>
    <property type="molecule type" value="Genomic_DNA"/>
</dbReference>
<keyword evidence="1" id="KW-0812">Transmembrane</keyword>
<reference evidence="2 3" key="1">
    <citation type="journal article" date="2015" name="Genome Announc.">
        <title>Expanding the biotechnology potential of lactobacilli through comparative genomics of 213 strains and associated genera.</title>
        <authorList>
            <person name="Sun Z."/>
            <person name="Harris H.M."/>
            <person name="McCann A."/>
            <person name="Guo C."/>
            <person name="Argimon S."/>
            <person name="Zhang W."/>
            <person name="Yang X."/>
            <person name="Jeffery I.B."/>
            <person name="Cooney J.C."/>
            <person name="Kagawa T.F."/>
            <person name="Liu W."/>
            <person name="Song Y."/>
            <person name="Salvetti E."/>
            <person name="Wrobel A."/>
            <person name="Rasinkangas P."/>
            <person name="Parkhill J."/>
            <person name="Rea M.C."/>
            <person name="O'Sullivan O."/>
            <person name="Ritari J."/>
            <person name="Douillard F.P."/>
            <person name="Paul Ross R."/>
            <person name="Yang R."/>
            <person name="Briner A.E."/>
            <person name="Felis G.E."/>
            <person name="de Vos W.M."/>
            <person name="Barrangou R."/>
            <person name="Klaenhammer T.R."/>
            <person name="Caufield P.W."/>
            <person name="Cui Y."/>
            <person name="Zhang H."/>
            <person name="O'Toole P.W."/>
        </authorList>
    </citation>
    <scope>NUCLEOTIDE SEQUENCE [LARGE SCALE GENOMIC DNA]</scope>
    <source>
        <strain evidence="2 3">DSM 20178</strain>
    </source>
</reference>
<dbReference type="Proteomes" id="UP000051984">
    <property type="component" value="Unassembled WGS sequence"/>
</dbReference>
<organism evidence="2 3">
    <name type="scientific">Lacticaseibacillus zeae DSM 20178 = KCTC 3804</name>
    <dbReference type="NCBI Taxonomy" id="1423816"/>
    <lineage>
        <taxon>Bacteria</taxon>
        <taxon>Bacillati</taxon>
        <taxon>Bacillota</taxon>
        <taxon>Bacilli</taxon>
        <taxon>Lactobacillales</taxon>
        <taxon>Lactobacillaceae</taxon>
        <taxon>Lacticaseibacillus</taxon>
    </lineage>
</organism>
<gene>
    <name evidence="2" type="ORF">FD51_GL000176</name>
</gene>